<evidence type="ECO:0000313" key="3">
    <source>
        <dbReference type="Proteomes" id="UP000199153"/>
    </source>
</evidence>
<dbReference type="OrthoDB" id="1454197at2"/>
<keyword evidence="1" id="KW-1133">Transmembrane helix</keyword>
<dbReference type="RefSeq" id="WP_093404931.1">
    <property type="nucleotide sequence ID" value="NZ_FOVL01000001.1"/>
</dbReference>
<organism evidence="2 3">
    <name type="scientific">Salegentibacter flavus</name>
    <dbReference type="NCBI Taxonomy" id="287099"/>
    <lineage>
        <taxon>Bacteria</taxon>
        <taxon>Pseudomonadati</taxon>
        <taxon>Bacteroidota</taxon>
        <taxon>Flavobacteriia</taxon>
        <taxon>Flavobacteriales</taxon>
        <taxon>Flavobacteriaceae</taxon>
        <taxon>Salegentibacter</taxon>
    </lineage>
</organism>
<protein>
    <recommendedName>
        <fullName evidence="4">LPXTG-motif cell wall anchor domain-containing protein</fullName>
    </recommendedName>
</protein>
<evidence type="ECO:0000256" key="1">
    <source>
        <dbReference type="SAM" id="Phobius"/>
    </source>
</evidence>
<feature type="transmembrane region" description="Helical" evidence="1">
    <location>
        <begin position="45"/>
        <end position="64"/>
    </location>
</feature>
<feature type="transmembrane region" description="Helical" evidence="1">
    <location>
        <begin position="7"/>
        <end position="25"/>
    </location>
</feature>
<gene>
    <name evidence="2" type="ORF">SAMN05660413_00283</name>
</gene>
<sequence length="67" mass="7142">MNNVLKVVLLVVGLGLIAYGFYTLITPEVSVDAGPFQFEAQGDKTQPIAMIAFGVLALIGGLAYKKR</sequence>
<keyword evidence="1" id="KW-0812">Transmembrane</keyword>
<dbReference type="Proteomes" id="UP000199153">
    <property type="component" value="Unassembled WGS sequence"/>
</dbReference>
<reference evidence="2 3" key="1">
    <citation type="submission" date="2016-10" db="EMBL/GenBank/DDBJ databases">
        <authorList>
            <person name="de Groot N.N."/>
        </authorList>
    </citation>
    <scope>NUCLEOTIDE SEQUENCE [LARGE SCALE GENOMIC DNA]</scope>
    <source>
        <strain evidence="2 3">DSM 17794</strain>
    </source>
</reference>
<accession>A0A1I4XSE9</accession>
<evidence type="ECO:0000313" key="2">
    <source>
        <dbReference type="EMBL" id="SFN28744.1"/>
    </source>
</evidence>
<proteinExistence type="predicted"/>
<dbReference type="EMBL" id="FOVL01000001">
    <property type="protein sequence ID" value="SFN28744.1"/>
    <property type="molecule type" value="Genomic_DNA"/>
</dbReference>
<evidence type="ECO:0008006" key="4">
    <source>
        <dbReference type="Google" id="ProtNLM"/>
    </source>
</evidence>
<keyword evidence="3" id="KW-1185">Reference proteome</keyword>
<keyword evidence="1" id="KW-0472">Membrane</keyword>
<dbReference type="AlphaFoldDB" id="A0A1I4XSE9"/>
<name>A0A1I4XSE9_9FLAO</name>